<organism evidence="2">
    <name type="scientific">uncultured Sulfurovum sp</name>
    <dbReference type="NCBI Taxonomy" id="269237"/>
    <lineage>
        <taxon>Bacteria</taxon>
        <taxon>Pseudomonadati</taxon>
        <taxon>Campylobacterota</taxon>
        <taxon>Epsilonproteobacteria</taxon>
        <taxon>Campylobacterales</taxon>
        <taxon>Sulfurovaceae</taxon>
        <taxon>Sulfurovum</taxon>
        <taxon>environmental samples</taxon>
    </lineage>
</organism>
<dbReference type="InterPro" id="IPR001173">
    <property type="entry name" value="Glyco_trans_2-like"/>
</dbReference>
<dbReference type="InterPro" id="IPR050256">
    <property type="entry name" value="Glycosyltransferase_2"/>
</dbReference>
<dbReference type="GO" id="GO:0016740">
    <property type="term" value="F:transferase activity"/>
    <property type="evidence" value="ECO:0007669"/>
    <property type="project" value="UniProtKB-KW"/>
</dbReference>
<dbReference type="CDD" id="cd04179">
    <property type="entry name" value="DPM_DPG-synthase_like"/>
    <property type="match status" value="1"/>
</dbReference>
<dbReference type="InterPro" id="IPR029044">
    <property type="entry name" value="Nucleotide-diphossugar_trans"/>
</dbReference>
<dbReference type="SUPFAM" id="SSF53448">
    <property type="entry name" value="Nucleotide-diphospho-sugar transferases"/>
    <property type="match status" value="1"/>
</dbReference>
<name>A0A6S6TCE6_9BACT</name>
<dbReference type="EMBL" id="CACVAU010000054">
    <property type="protein sequence ID" value="CAA6818522.1"/>
    <property type="molecule type" value="Genomic_DNA"/>
</dbReference>
<dbReference type="AlphaFoldDB" id="A0A6S6TCE6"/>
<dbReference type="PANTHER" id="PTHR48090">
    <property type="entry name" value="UNDECAPRENYL-PHOSPHATE 4-DEOXY-4-FORMAMIDO-L-ARABINOSE TRANSFERASE-RELATED"/>
    <property type="match status" value="1"/>
</dbReference>
<proteinExistence type="predicted"/>
<accession>A0A6S6TCE6</accession>
<evidence type="ECO:0000259" key="1">
    <source>
        <dbReference type="Pfam" id="PF00535"/>
    </source>
</evidence>
<reference evidence="2" key="1">
    <citation type="submission" date="2020-01" db="EMBL/GenBank/DDBJ databases">
        <authorList>
            <person name="Meier V. D."/>
            <person name="Meier V D."/>
        </authorList>
    </citation>
    <scope>NUCLEOTIDE SEQUENCE</scope>
    <source>
        <strain evidence="2">HLG_WM_MAG_05</strain>
    </source>
</reference>
<sequence length="241" mass="27478">MHQNKIIVIIPTYNNPKTIKAVVADVLAHGYEVIVVDDGSNTAIETLFSQEERMPIHFVRHAINEGKGQAIVSGTKKAKALGYSHVLSMDGDGQHLASEAKFLIDICEADEIIIGARNFDLEHVPFASKFGRWFSNMWACWDTGQSIKDSLSGYRIYPLSILDLPIKTTRFDWEMEVLVRHADAGKKIKEVEIECYYPLAEERVSHFKKFEDTMAIVWVHVQILPFKWLRAIKNLLSFSKK</sequence>
<feature type="domain" description="Glycosyltransferase 2-like" evidence="1">
    <location>
        <begin position="8"/>
        <end position="116"/>
    </location>
</feature>
<evidence type="ECO:0000313" key="2">
    <source>
        <dbReference type="EMBL" id="CAA6818522.1"/>
    </source>
</evidence>
<dbReference type="Pfam" id="PF00535">
    <property type="entry name" value="Glycos_transf_2"/>
    <property type="match status" value="1"/>
</dbReference>
<gene>
    <name evidence="2" type="ORF">HELGO_WM17540</name>
</gene>
<dbReference type="Gene3D" id="3.90.550.10">
    <property type="entry name" value="Spore Coat Polysaccharide Biosynthesis Protein SpsA, Chain A"/>
    <property type="match status" value="1"/>
</dbReference>
<dbReference type="PANTHER" id="PTHR48090:SF7">
    <property type="entry name" value="RFBJ PROTEIN"/>
    <property type="match status" value="1"/>
</dbReference>
<protein>
    <submittedName>
        <fullName evidence="2">FIG143263: Glycosyl transferase</fullName>
    </submittedName>
</protein>
<keyword evidence="2" id="KW-0808">Transferase</keyword>